<sequence>MWQAQQAVRVLFQLSYAWMPFPSKCCFVSFFPLFIYLLFIIFTCARALWAGKGKLWQEEGSMRRATTTARIHWAEQLRMYRTPLGGTYFEQPLPSSLGASRAKGKEISTAHITMRRRGPRKEKKPLSVPLTAEGLRGKMRQIGEAMAVFKQRRADGGEVRIAEDSHHETRQRAFHNTEENEFTPMRVATELSPVILVEQDDVVLAETGEEEEGKNTILPGSSVLGSDLDRLEREMMRDYHQRGKELPHFDRVYAAFGSGRRSKKPYHVLAEEYRQQMAVRKNTAVAGAAGRGVNFCRGLEQRSEDKEEGEEDAMLPPEANPHFPVAMEFGAVSAVAATDMQLTENATSFDPSSPSSPPHDASSSARLAHGRLPELRGAEFWDDAVNRERLQQRLDHAAEGHTHEMLAEGAVDTGEIGYSANRVRRETLLYFQAHPINEMIQEPFVRIRSILPSDGQAEMHFPAGDADTDVDLPTSQARRMARELGLDLIRVGAIHTDRSDRRVVALCKIADHREQMRDMLRFKLQKLGVQPPPTKECIEVPFRGGTHPHAIRFKSIGIAKHLLRRHVVRINLTEFGTPKEGFPVFRTILDEVKKQTLQLRAYHTAGTVRANYNEVYCYLFPSTGRSPKTTVTHPTQAQLDAVRDQRILEDEREIYFDDLNNKKTARERLAYIKKLEKGTAWADKDEGLSLQRQREIKVMLGYLPKGNRELYAARGDVDIPPPFRASHPTSVERWTHPPETNLEQASRGAAVLGKRLAMTVSEMHDRQETADNPTLLDRFYYRLQGPALEAGELKEALGLKRNRKSVPRHASGWGTLGMPKNAPGEPGYAAK</sequence>
<evidence type="ECO:0000313" key="3">
    <source>
        <dbReference type="EMBL" id="KAF5223782.1"/>
    </source>
</evidence>
<accession>A0A7J6YB21</accession>
<evidence type="ECO:0000256" key="1">
    <source>
        <dbReference type="SAM" id="MobiDB-lite"/>
    </source>
</evidence>
<name>A0A7J6YB21_TRYCR</name>
<feature type="region of interest" description="Disordered" evidence="1">
    <location>
        <begin position="802"/>
        <end position="831"/>
    </location>
</feature>
<dbReference type="VEuPathDB" id="TriTrypDB:ECC02_003237"/>
<reference evidence="3 4" key="1">
    <citation type="journal article" date="2019" name="Genome Biol. Evol.">
        <title>Nanopore Sequencing Significantly Improves Genome Assembly of the Protozoan Parasite Trypanosoma cruzi.</title>
        <authorList>
            <person name="Diaz-Viraque F."/>
            <person name="Pita S."/>
            <person name="Greif G."/>
            <person name="de Souza R.C.M."/>
            <person name="Iraola G."/>
            <person name="Robello C."/>
        </authorList>
    </citation>
    <scope>NUCLEOTIDE SEQUENCE [LARGE SCALE GENOMIC DNA]</scope>
    <source>
        <strain evidence="3 4">Berenice</strain>
    </source>
</reference>
<dbReference type="Proteomes" id="UP000583944">
    <property type="component" value="Unassembled WGS sequence"/>
</dbReference>
<dbReference type="AlphaFoldDB" id="A0A7J6YB21"/>
<feature type="compositionally biased region" description="Low complexity" evidence="1">
    <location>
        <begin position="348"/>
        <end position="365"/>
    </location>
</feature>
<feature type="transmembrane region" description="Helical" evidence="2">
    <location>
        <begin position="27"/>
        <end position="49"/>
    </location>
</feature>
<gene>
    <name evidence="3" type="ORF">ECC02_003237</name>
</gene>
<organism evidence="3 4">
    <name type="scientific">Trypanosoma cruzi</name>
    <dbReference type="NCBI Taxonomy" id="5693"/>
    <lineage>
        <taxon>Eukaryota</taxon>
        <taxon>Discoba</taxon>
        <taxon>Euglenozoa</taxon>
        <taxon>Kinetoplastea</taxon>
        <taxon>Metakinetoplastina</taxon>
        <taxon>Trypanosomatida</taxon>
        <taxon>Trypanosomatidae</taxon>
        <taxon>Trypanosoma</taxon>
        <taxon>Schizotrypanum</taxon>
    </lineage>
</organism>
<keyword evidence="2" id="KW-0472">Membrane</keyword>
<feature type="region of interest" description="Disordered" evidence="1">
    <location>
        <begin position="345"/>
        <end position="366"/>
    </location>
</feature>
<feature type="region of interest" description="Disordered" evidence="1">
    <location>
        <begin position="298"/>
        <end position="317"/>
    </location>
</feature>
<dbReference type="EMBL" id="JABDHM010000017">
    <property type="protein sequence ID" value="KAF5223782.1"/>
    <property type="molecule type" value="Genomic_DNA"/>
</dbReference>
<comment type="caution">
    <text evidence="3">The sequence shown here is derived from an EMBL/GenBank/DDBJ whole genome shotgun (WGS) entry which is preliminary data.</text>
</comment>
<dbReference type="VEuPathDB" id="TriTrypDB:BCY84_03696"/>
<evidence type="ECO:0000313" key="4">
    <source>
        <dbReference type="Proteomes" id="UP000583944"/>
    </source>
</evidence>
<protein>
    <submittedName>
        <fullName evidence="3">Uncharacterized protein</fullName>
    </submittedName>
</protein>
<keyword evidence="2" id="KW-1133">Transmembrane helix</keyword>
<keyword evidence="2" id="KW-0812">Transmembrane</keyword>
<evidence type="ECO:0000256" key="2">
    <source>
        <dbReference type="SAM" id="Phobius"/>
    </source>
</evidence>
<proteinExistence type="predicted"/>